<dbReference type="Proteomes" id="UP001163603">
    <property type="component" value="Chromosome 14"/>
</dbReference>
<protein>
    <submittedName>
        <fullName evidence="1">Uncharacterized protein</fullName>
    </submittedName>
</protein>
<sequence length="47" mass="5767">MMIYILKVYKTKQQANYYLIINIYHFIFLLLMCDTNSFYNVLICFCV</sequence>
<keyword evidence="2" id="KW-1185">Reference proteome</keyword>
<comment type="caution">
    <text evidence="1">The sequence shown here is derived from an EMBL/GenBank/DDBJ whole genome shotgun (WGS) entry which is preliminary data.</text>
</comment>
<evidence type="ECO:0000313" key="1">
    <source>
        <dbReference type="EMBL" id="KAJ0011522.1"/>
    </source>
</evidence>
<organism evidence="1 2">
    <name type="scientific">Pistacia integerrima</name>
    <dbReference type="NCBI Taxonomy" id="434235"/>
    <lineage>
        <taxon>Eukaryota</taxon>
        <taxon>Viridiplantae</taxon>
        <taxon>Streptophyta</taxon>
        <taxon>Embryophyta</taxon>
        <taxon>Tracheophyta</taxon>
        <taxon>Spermatophyta</taxon>
        <taxon>Magnoliopsida</taxon>
        <taxon>eudicotyledons</taxon>
        <taxon>Gunneridae</taxon>
        <taxon>Pentapetalae</taxon>
        <taxon>rosids</taxon>
        <taxon>malvids</taxon>
        <taxon>Sapindales</taxon>
        <taxon>Anacardiaceae</taxon>
        <taxon>Pistacia</taxon>
    </lineage>
</organism>
<reference evidence="2" key="1">
    <citation type="journal article" date="2023" name="G3 (Bethesda)">
        <title>Genome assembly and association tests identify interacting loci associated with vigor, precocity, and sex in interspecific pistachio rootstocks.</title>
        <authorList>
            <person name="Palmer W."/>
            <person name="Jacygrad E."/>
            <person name="Sagayaradj S."/>
            <person name="Cavanaugh K."/>
            <person name="Han R."/>
            <person name="Bertier L."/>
            <person name="Beede B."/>
            <person name="Kafkas S."/>
            <person name="Golino D."/>
            <person name="Preece J."/>
            <person name="Michelmore R."/>
        </authorList>
    </citation>
    <scope>NUCLEOTIDE SEQUENCE [LARGE SCALE GENOMIC DNA]</scope>
</reference>
<gene>
    <name evidence="1" type="ORF">Pint_33900</name>
</gene>
<accession>A0ACC0X782</accession>
<name>A0ACC0X782_9ROSI</name>
<evidence type="ECO:0000313" key="2">
    <source>
        <dbReference type="Proteomes" id="UP001163603"/>
    </source>
</evidence>
<dbReference type="EMBL" id="CM047749">
    <property type="protein sequence ID" value="KAJ0011522.1"/>
    <property type="molecule type" value="Genomic_DNA"/>
</dbReference>
<proteinExistence type="predicted"/>